<dbReference type="GO" id="GO:0004803">
    <property type="term" value="F:transposase activity"/>
    <property type="evidence" value="ECO:0007669"/>
    <property type="project" value="InterPro"/>
</dbReference>
<evidence type="ECO:0000313" key="2">
    <source>
        <dbReference type="EMBL" id="QMW01145.1"/>
    </source>
</evidence>
<dbReference type="SUPFAM" id="SSF143422">
    <property type="entry name" value="Transposase IS200-like"/>
    <property type="match status" value="1"/>
</dbReference>
<protein>
    <submittedName>
        <fullName evidence="2">Transposase</fullName>
    </submittedName>
</protein>
<organism evidence="2 3">
    <name type="scientific">Spirosoma foliorum</name>
    <dbReference type="NCBI Taxonomy" id="2710596"/>
    <lineage>
        <taxon>Bacteria</taxon>
        <taxon>Pseudomonadati</taxon>
        <taxon>Bacteroidota</taxon>
        <taxon>Cytophagia</taxon>
        <taxon>Cytophagales</taxon>
        <taxon>Cytophagaceae</taxon>
        <taxon>Spirosoma</taxon>
    </lineage>
</organism>
<dbReference type="GO" id="GO:0043565">
    <property type="term" value="F:sequence-specific DNA binding"/>
    <property type="evidence" value="ECO:0007669"/>
    <property type="project" value="TreeGrafter"/>
</dbReference>
<reference evidence="2 3" key="1">
    <citation type="submission" date="2020-07" db="EMBL/GenBank/DDBJ databases">
        <title>Spirosoma foliorum sp. nov., isolated from the leaves on the Nejang mountain Korea, Republic of.</title>
        <authorList>
            <person name="Ho H."/>
            <person name="Lee Y.-J."/>
            <person name="Nurcahyanto D.-A."/>
            <person name="Kim S.-G."/>
        </authorList>
    </citation>
    <scope>NUCLEOTIDE SEQUENCE [LARGE SCALE GENOMIC DNA]</scope>
    <source>
        <strain evidence="2 3">PL0136</strain>
    </source>
</reference>
<dbReference type="SMART" id="SM01321">
    <property type="entry name" value="Y1_Tnp"/>
    <property type="match status" value="1"/>
</dbReference>
<dbReference type="NCBIfam" id="NF047646">
    <property type="entry name" value="REP_Tyr_transpos"/>
    <property type="match status" value="1"/>
</dbReference>
<dbReference type="InterPro" id="IPR052715">
    <property type="entry name" value="RAYT_transposase"/>
</dbReference>
<dbReference type="GO" id="GO:0006313">
    <property type="term" value="P:DNA transposition"/>
    <property type="evidence" value="ECO:0007669"/>
    <property type="project" value="InterPro"/>
</dbReference>
<dbReference type="AlphaFoldDB" id="A0A7G5GQK3"/>
<accession>A0A7G5GQK3</accession>
<gene>
    <name evidence="2" type="ORF">H3H32_24670</name>
</gene>
<dbReference type="KEGG" id="sfol:H3H32_24670"/>
<evidence type="ECO:0000259" key="1">
    <source>
        <dbReference type="SMART" id="SM01321"/>
    </source>
</evidence>
<dbReference type="Proteomes" id="UP000515369">
    <property type="component" value="Chromosome"/>
</dbReference>
<evidence type="ECO:0000313" key="3">
    <source>
        <dbReference type="Proteomes" id="UP000515369"/>
    </source>
</evidence>
<dbReference type="RefSeq" id="WP_182458341.1">
    <property type="nucleotide sequence ID" value="NZ_CP059732.1"/>
</dbReference>
<name>A0A7G5GQK3_9BACT</name>
<proteinExistence type="predicted"/>
<dbReference type="Gene3D" id="3.30.70.1290">
    <property type="entry name" value="Transposase IS200-like"/>
    <property type="match status" value="1"/>
</dbReference>
<dbReference type="EMBL" id="CP059732">
    <property type="protein sequence ID" value="QMW01145.1"/>
    <property type="molecule type" value="Genomic_DNA"/>
</dbReference>
<dbReference type="PANTHER" id="PTHR36966:SF1">
    <property type="entry name" value="REP-ASSOCIATED TYROSINE TRANSPOSASE"/>
    <property type="match status" value="1"/>
</dbReference>
<dbReference type="InterPro" id="IPR002686">
    <property type="entry name" value="Transposase_17"/>
</dbReference>
<feature type="domain" description="Transposase IS200-like" evidence="1">
    <location>
        <begin position="76"/>
        <end position="185"/>
    </location>
</feature>
<sequence>MQTHYQRTLPHILPPGECVFITYRLAGSIPAAVLLRLQEEKQIALRQIGASSMDSTATAKARLDESKRYFAAFDNYLDTAHEGPHWLKVPSIADIIKKGIHSRHAIDYDLQAYCIMSNHVHLLVSIRETNRPFHQTLKSLKGYSARHANELLGRTGQSFWQAESYDHVVRNHEEFKRIVAYILNNPVKAGFVDDWEKWPHSYLADGI</sequence>
<dbReference type="PANTHER" id="PTHR36966">
    <property type="entry name" value="REP-ASSOCIATED TYROSINE TRANSPOSASE"/>
    <property type="match status" value="1"/>
</dbReference>
<dbReference type="InterPro" id="IPR036515">
    <property type="entry name" value="Transposase_17_sf"/>
</dbReference>
<keyword evidence="3" id="KW-1185">Reference proteome</keyword>
<dbReference type="Pfam" id="PF01797">
    <property type="entry name" value="Y1_Tnp"/>
    <property type="match status" value="1"/>
</dbReference>